<dbReference type="GO" id="GO:0012505">
    <property type="term" value="C:endomembrane system"/>
    <property type="evidence" value="ECO:0007669"/>
    <property type="project" value="UniProtKB-ARBA"/>
</dbReference>
<dbReference type="GO" id="GO:0048194">
    <property type="term" value="P:Golgi vesicle budding"/>
    <property type="evidence" value="ECO:0007669"/>
    <property type="project" value="TreeGrafter"/>
</dbReference>
<dbReference type="InterPro" id="IPR038261">
    <property type="entry name" value="GPP34-like_sf"/>
</dbReference>
<dbReference type="GO" id="GO:0006890">
    <property type="term" value="P:retrograde vesicle-mediated transport, Golgi to endoplasmic reticulum"/>
    <property type="evidence" value="ECO:0007669"/>
    <property type="project" value="TreeGrafter"/>
</dbReference>
<dbReference type="InterPro" id="IPR008628">
    <property type="entry name" value="GPP34-like"/>
</dbReference>
<dbReference type="GO" id="GO:0070273">
    <property type="term" value="F:phosphatidylinositol-4-phosphate binding"/>
    <property type="evidence" value="ECO:0007669"/>
    <property type="project" value="InterPro"/>
</dbReference>
<organism evidence="5 6">
    <name type="scientific">Flavimobilis marinus</name>
    <dbReference type="NCBI Taxonomy" id="285351"/>
    <lineage>
        <taxon>Bacteria</taxon>
        <taxon>Bacillati</taxon>
        <taxon>Actinomycetota</taxon>
        <taxon>Actinomycetes</taxon>
        <taxon>Micrococcales</taxon>
        <taxon>Jonesiaceae</taxon>
        <taxon>Flavimobilis</taxon>
    </lineage>
</organism>
<proteinExistence type="predicted"/>
<evidence type="ECO:0000256" key="1">
    <source>
        <dbReference type="ARBA" id="ARBA00004255"/>
    </source>
</evidence>
<gene>
    <name evidence="5" type="ORF">SAMN04488035_0007</name>
</gene>
<dbReference type="Gene3D" id="1.10.3630.10">
    <property type="entry name" value="yeast vps74-n-term truncation variant domain like"/>
    <property type="match status" value="1"/>
</dbReference>
<reference evidence="6" key="1">
    <citation type="submission" date="2016-10" db="EMBL/GenBank/DDBJ databases">
        <authorList>
            <person name="Varghese N."/>
            <person name="Submissions S."/>
        </authorList>
    </citation>
    <scope>NUCLEOTIDE SEQUENCE [LARGE SCALE GENOMIC DNA]</scope>
    <source>
        <strain evidence="6">DSM 19083</strain>
    </source>
</reference>
<comment type="subcellular location">
    <subcellularLocation>
        <location evidence="1">Golgi apparatus membrane</location>
        <topology evidence="1">Peripheral membrane protein</topology>
        <orientation evidence="1">Cytoplasmic side</orientation>
    </subcellularLocation>
</comment>
<evidence type="ECO:0000256" key="3">
    <source>
        <dbReference type="ARBA" id="ARBA00023121"/>
    </source>
</evidence>
<keyword evidence="4" id="KW-0472">Membrane</keyword>
<dbReference type="GO" id="GO:0005829">
    <property type="term" value="C:cytosol"/>
    <property type="evidence" value="ECO:0007669"/>
    <property type="project" value="TreeGrafter"/>
</dbReference>
<evidence type="ECO:0000313" key="5">
    <source>
        <dbReference type="EMBL" id="SFE64806.1"/>
    </source>
</evidence>
<accession>A0A1I2C8Z1</accession>
<dbReference type="EMBL" id="FONZ01000001">
    <property type="protein sequence ID" value="SFE64806.1"/>
    <property type="molecule type" value="Genomic_DNA"/>
</dbReference>
<name>A0A1I2C8Z1_9MICO</name>
<dbReference type="AlphaFoldDB" id="A0A1I2C8Z1"/>
<dbReference type="GO" id="GO:0043001">
    <property type="term" value="P:Golgi to plasma membrane protein transport"/>
    <property type="evidence" value="ECO:0007669"/>
    <property type="project" value="TreeGrafter"/>
</dbReference>
<dbReference type="GO" id="GO:0007030">
    <property type="term" value="P:Golgi organization"/>
    <property type="evidence" value="ECO:0007669"/>
    <property type="project" value="TreeGrafter"/>
</dbReference>
<dbReference type="PANTHER" id="PTHR12704:SF2">
    <property type="entry name" value="GOLGI PHOSPHOPROTEIN 3 HOMOLOG SAURON"/>
    <property type="match status" value="1"/>
</dbReference>
<dbReference type="Proteomes" id="UP000198520">
    <property type="component" value="Unassembled WGS sequence"/>
</dbReference>
<protein>
    <submittedName>
        <fullName evidence="5">Golgi phosphoprotein 3 (GPP34)</fullName>
    </submittedName>
</protein>
<sequence length="224" mass="23455">MLLAEDLLLLLTDDQSGKASLDVTRVDLALAGAVLVELVTRERVAIAQPGGPVKAGRVVVVDGSPTGDGILDEGLRRIATGKPRKPEALLPVLRKDLRRAVYGQLASRGIVREEEGKILGLFPTRSWPAVDSQHEAMVRAALREVLVDGRAPTLTEASLVSLLQGIDRVPKTLGEVGVPARELRRRAKTIATGHLGNTAVHKAVEAVNAAMVASIAAAAAAGAS</sequence>
<keyword evidence="6" id="KW-1185">Reference proteome</keyword>
<dbReference type="RefSeq" id="WP_093374087.1">
    <property type="nucleotide sequence ID" value="NZ_BNAN01000001.1"/>
</dbReference>
<keyword evidence="3" id="KW-0446">Lipid-binding</keyword>
<dbReference type="STRING" id="285351.SAMN04488035_0007"/>
<evidence type="ECO:0000256" key="2">
    <source>
        <dbReference type="ARBA" id="ARBA00023034"/>
    </source>
</evidence>
<evidence type="ECO:0000313" key="6">
    <source>
        <dbReference type="Proteomes" id="UP000198520"/>
    </source>
</evidence>
<evidence type="ECO:0000256" key="4">
    <source>
        <dbReference type="ARBA" id="ARBA00023136"/>
    </source>
</evidence>
<dbReference type="PANTHER" id="PTHR12704">
    <property type="entry name" value="TRANS-GOLGI PROTEIN GMX33"/>
    <property type="match status" value="1"/>
</dbReference>
<dbReference type="Pfam" id="PF05719">
    <property type="entry name" value="GPP34"/>
    <property type="match status" value="1"/>
</dbReference>
<keyword evidence="2" id="KW-0333">Golgi apparatus</keyword>
<dbReference type="OrthoDB" id="4962633at2"/>